<dbReference type="Proteomes" id="UP000242715">
    <property type="component" value="Unassembled WGS sequence"/>
</dbReference>
<accession>A0A2Z6LR88</accession>
<sequence>MIGGMNLSRGTLKALQPLELVDSRLVSPSRSFIDIFRSVEGSSTPIGVDCHSCTVWVKGRSALSLSPVLTSWGGATGSNQISNRRFPTWLNSTERESFDTRSHVVNGYSMGDRNTTFFHSTTVIRRKRKRIDGAKGSTEGRGR</sequence>
<organism evidence="1 2">
    <name type="scientific">Trifolium subterraneum</name>
    <name type="common">Subterranean clover</name>
    <dbReference type="NCBI Taxonomy" id="3900"/>
    <lineage>
        <taxon>Eukaryota</taxon>
        <taxon>Viridiplantae</taxon>
        <taxon>Streptophyta</taxon>
        <taxon>Embryophyta</taxon>
        <taxon>Tracheophyta</taxon>
        <taxon>Spermatophyta</taxon>
        <taxon>Magnoliopsida</taxon>
        <taxon>eudicotyledons</taxon>
        <taxon>Gunneridae</taxon>
        <taxon>Pentapetalae</taxon>
        <taxon>rosids</taxon>
        <taxon>fabids</taxon>
        <taxon>Fabales</taxon>
        <taxon>Fabaceae</taxon>
        <taxon>Papilionoideae</taxon>
        <taxon>50 kb inversion clade</taxon>
        <taxon>NPAAA clade</taxon>
        <taxon>Hologalegina</taxon>
        <taxon>IRL clade</taxon>
        <taxon>Trifolieae</taxon>
        <taxon>Trifolium</taxon>
    </lineage>
</organism>
<dbReference type="AlphaFoldDB" id="A0A2Z6LR88"/>
<evidence type="ECO:0000313" key="1">
    <source>
        <dbReference type="EMBL" id="GAU19256.1"/>
    </source>
</evidence>
<evidence type="ECO:0000313" key="2">
    <source>
        <dbReference type="Proteomes" id="UP000242715"/>
    </source>
</evidence>
<reference evidence="2" key="1">
    <citation type="journal article" date="2017" name="Front. Plant Sci.">
        <title>Climate Clever Clovers: New Paradigm to Reduce the Environmental Footprint of Ruminants by Breeding Low Methanogenic Forages Utilizing Haplotype Variation.</title>
        <authorList>
            <person name="Kaur P."/>
            <person name="Appels R."/>
            <person name="Bayer P.E."/>
            <person name="Keeble-Gagnere G."/>
            <person name="Wang J."/>
            <person name="Hirakawa H."/>
            <person name="Shirasawa K."/>
            <person name="Vercoe P."/>
            <person name="Stefanova K."/>
            <person name="Durmic Z."/>
            <person name="Nichols P."/>
            <person name="Revell C."/>
            <person name="Isobe S.N."/>
            <person name="Edwards D."/>
            <person name="Erskine W."/>
        </authorList>
    </citation>
    <scope>NUCLEOTIDE SEQUENCE [LARGE SCALE GENOMIC DNA]</scope>
    <source>
        <strain evidence="2">cv. Daliak</strain>
    </source>
</reference>
<dbReference type="EMBL" id="DF973197">
    <property type="protein sequence ID" value="GAU19256.1"/>
    <property type="molecule type" value="Genomic_DNA"/>
</dbReference>
<proteinExistence type="predicted"/>
<gene>
    <name evidence="1" type="ORF">TSUD_335410</name>
</gene>
<name>A0A2Z6LR88_TRISU</name>
<protein>
    <submittedName>
        <fullName evidence="1">Uncharacterized protein</fullName>
    </submittedName>
</protein>
<keyword evidence="2" id="KW-1185">Reference proteome</keyword>